<feature type="compositionally biased region" description="Low complexity" evidence="2">
    <location>
        <begin position="192"/>
        <end position="208"/>
    </location>
</feature>
<comment type="similarity">
    <text evidence="1">Belongs to the enoyl-CoA hydratase/isomerase family.</text>
</comment>
<protein>
    <recommendedName>
        <fullName evidence="3">MaoC-like domain-containing protein</fullName>
    </recommendedName>
</protein>
<evidence type="ECO:0000313" key="5">
    <source>
        <dbReference type="Proteomes" id="UP000321234"/>
    </source>
</evidence>
<dbReference type="EMBL" id="VKAC01000004">
    <property type="protein sequence ID" value="TXR56729.1"/>
    <property type="molecule type" value="Genomic_DNA"/>
</dbReference>
<feature type="compositionally biased region" description="Gly residues" evidence="2">
    <location>
        <begin position="13"/>
        <end position="29"/>
    </location>
</feature>
<dbReference type="InterPro" id="IPR002539">
    <property type="entry name" value="MaoC-like_dom"/>
</dbReference>
<dbReference type="PANTHER" id="PTHR43841:SF3">
    <property type="entry name" value="(3R)-HYDROXYACYL-ACP DEHYDRATASE SUBUNIT HADB"/>
    <property type="match status" value="1"/>
</dbReference>
<comment type="caution">
    <text evidence="4">The sequence shown here is derived from an EMBL/GenBank/DDBJ whole genome shotgun (WGS) entry which is preliminary data.</text>
</comment>
<feature type="region of interest" description="Disordered" evidence="2">
    <location>
        <begin position="1"/>
        <end position="31"/>
    </location>
</feature>
<dbReference type="PANTHER" id="PTHR43841">
    <property type="entry name" value="3-HYDROXYACYL-THIOESTER DEHYDRATASE HTDX-RELATED"/>
    <property type="match status" value="1"/>
</dbReference>
<sequence>MSGQSPVAPAGAAGSGGGGAGAGAGGSGSGRSLTRVYARAVLSARRKGAAARARAAAGEPLVLPHGPGGAPAVLVHPGVAVGADRAAALARATGVPLRPVLPVLGPHLLAFGAQLQLLSAEEFPLPLPGLVHVTQVVRQHRPLAPGERVDVRVVARGPLPHAKGVVVELDSTLTAAGGEVVWEGTSGYLARGASAGSPDASAPVDASGGPTSTDLDLPEPATRTVARWRVPTGAGRRYAAVSGDVNPIHLSGLAAKAFGFRGTIAHGVWTLTRAVGQVEHRLGPTVEVRARWGSPLLLGSRAALCAEPLGAGTAEGGWSLAVRSGVPLPGDRVHLTATAAPLRSTS</sequence>
<dbReference type="SUPFAM" id="SSF54637">
    <property type="entry name" value="Thioesterase/thiol ester dehydrase-isomerase"/>
    <property type="match status" value="2"/>
</dbReference>
<proteinExistence type="inferred from homology"/>
<dbReference type="OrthoDB" id="9774179at2"/>
<dbReference type="Proteomes" id="UP000321234">
    <property type="component" value="Unassembled WGS sequence"/>
</dbReference>
<feature type="domain" description="MaoC-like" evidence="3">
    <location>
        <begin position="236"/>
        <end position="299"/>
    </location>
</feature>
<name>A0A5C8ZHU8_9ACTN</name>
<dbReference type="Pfam" id="PF01575">
    <property type="entry name" value="MaoC_dehydratas"/>
    <property type="match status" value="1"/>
</dbReference>
<evidence type="ECO:0000259" key="3">
    <source>
        <dbReference type="Pfam" id="PF01575"/>
    </source>
</evidence>
<dbReference type="AlphaFoldDB" id="A0A5C8ZHU8"/>
<keyword evidence="5" id="KW-1185">Reference proteome</keyword>
<dbReference type="RefSeq" id="WP_147925858.1">
    <property type="nucleotide sequence ID" value="NZ_VKAC01000004.1"/>
</dbReference>
<dbReference type="InterPro" id="IPR029069">
    <property type="entry name" value="HotDog_dom_sf"/>
</dbReference>
<gene>
    <name evidence="4" type="ORF">FMM08_08275</name>
</gene>
<accession>A0A5C8ZHU8</accession>
<reference evidence="4 5" key="1">
    <citation type="submission" date="2019-07" db="EMBL/GenBank/DDBJ databases">
        <title>Quadrisphaera sp. strain DD2A genome sequencing and assembly.</title>
        <authorList>
            <person name="Kim I."/>
        </authorList>
    </citation>
    <scope>NUCLEOTIDE SEQUENCE [LARGE SCALE GENOMIC DNA]</scope>
    <source>
        <strain evidence="4 5">DD2A</strain>
    </source>
</reference>
<feature type="region of interest" description="Disordered" evidence="2">
    <location>
        <begin position="192"/>
        <end position="218"/>
    </location>
</feature>
<organism evidence="4 5">
    <name type="scientific">Quadrisphaera setariae</name>
    <dbReference type="NCBI Taxonomy" id="2593304"/>
    <lineage>
        <taxon>Bacteria</taxon>
        <taxon>Bacillati</taxon>
        <taxon>Actinomycetota</taxon>
        <taxon>Actinomycetes</taxon>
        <taxon>Kineosporiales</taxon>
        <taxon>Kineosporiaceae</taxon>
        <taxon>Quadrisphaera</taxon>
    </lineage>
</organism>
<dbReference type="CDD" id="cd03441">
    <property type="entry name" value="R_hydratase_like"/>
    <property type="match status" value="1"/>
</dbReference>
<evidence type="ECO:0000313" key="4">
    <source>
        <dbReference type="EMBL" id="TXR56729.1"/>
    </source>
</evidence>
<dbReference type="Gene3D" id="3.10.129.10">
    <property type="entry name" value="Hotdog Thioesterase"/>
    <property type="match status" value="1"/>
</dbReference>
<evidence type="ECO:0000256" key="1">
    <source>
        <dbReference type="ARBA" id="ARBA00005254"/>
    </source>
</evidence>
<evidence type="ECO:0000256" key="2">
    <source>
        <dbReference type="SAM" id="MobiDB-lite"/>
    </source>
</evidence>